<feature type="transmembrane region" description="Helical" evidence="17">
    <location>
        <begin position="217"/>
        <end position="244"/>
    </location>
</feature>
<dbReference type="AlphaFoldDB" id="A0A4R3L8Y0"/>
<evidence type="ECO:0000256" key="11">
    <source>
        <dbReference type="ARBA" id="ARBA00023136"/>
    </source>
</evidence>
<comment type="function">
    <text evidence="17">Catalyzes the dephosphorylation of undecaprenyl diphosphate (UPP). Confers resistance to bacitracin.</text>
</comment>
<protein>
    <recommendedName>
        <fullName evidence="4 17">Undecaprenyl-diphosphatase</fullName>
        <ecNumber evidence="3 17">3.6.1.27</ecNumber>
    </recommendedName>
    <alternativeName>
        <fullName evidence="15 17">Bacitracin resistance protein</fullName>
    </alternativeName>
    <alternativeName>
        <fullName evidence="14 17">Undecaprenyl pyrophosphate phosphatase</fullName>
    </alternativeName>
</protein>
<feature type="transmembrane region" description="Helical" evidence="17">
    <location>
        <begin position="194"/>
        <end position="211"/>
    </location>
</feature>
<evidence type="ECO:0000256" key="3">
    <source>
        <dbReference type="ARBA" id="ARBA00012374"/>
    </source>
</evidence>
<dbReference type="GO" id="GO:0046677">
    <property type="term" value="P:response to antibiotic"/>
    <property type="evidence" value="ECO:0007669"/>
    <property type="project" value="UniProtKB-UniRule"/>
</dbReference>
<evidence type="ECO:0000313" key="19">
    <source>
        <dbReference type="Proteomes" id="UP000294937"/>
    </source>
</evidence>
<feature type="transmembrane region" description="Helical" evidence="17">
    <location>
        <begin position="256"/>
        <end position="274"/>
    </location>
</feature>
<evidence type="ECO:0000256" key="16">
    <source>
        <dbReference type="ARBA" id="ARBA00047594"/>
    </source>
</evidence>
<dbReference type="InterPro" id="IPR003824">
    <property type="entry name" value="UppP"/>
</dbReference>
<evidence type="ECO:0000256" key="7">
    <source>
        <dbReference type="ARBA" id="ARBA00022801"/>
    </source>
</evidence>
<feature type="transmembrane region" description="Helical" evidence="17">
    <location>
        <begin position="118"/>
        <end position="138"/>
    </location>
</feature>
<feature type="transmembrane region" description="Helical" evidence="17">
    <location>
        <begin position="51"/>
        <end position="73"/>
    </location>
</feature>
<dbReference type="NCBIfam" id="NF001389">
    <property type="entry name" value="PRK00281.1-2"/>
    <property type="match status" value="1"/>
</dbReference>
<comment type="miscellaneous">
    <text evidence="17">Bacitracin is thought to be involved in the inhibition of peptidoglycan synthesis by sequestering undecaprenyl diphosphate, thereby reducing the pool of lipid carrier available.</text>
</comment>
<evidence type="ECO:0000256" key="14">
    <source>
        <dbReference type="ARBA" id="ARBA00032707"/>
    </source>
</evidence>
<keyword evidence="5 17" id="KW-1003">Cell membrane</keyword>
<comment type="caution">
    <text evidence="18">The sequence shown here is derived from an EMBL/GenBank/DDBJ whole genome shotgun (WGS) entry which is preliminary data.</text>
</comment>
<evidence type="ECO:0000256" key="15">
    <source>
        <dbReference type="ARBA" id="ARBA00032932"/>
    </source>
</evidence>
<keyword evidence="7 17" id="KW-0378">Hydrolase</keyword>
<keyword evidence="19" id="KW-1185">Reference proteome</keyword>
<evidence type="ECO:0000256" key="1">
    <source>
        <dbReference type="ARBA" id="ARBA00004651"/>
    </source>
</evidence>
<evidence type="ECO:0000256" key="9">
    <source>
        <dbReference type="ARBA" id="ARBA00022984"/>
    </source>
</evidence>
<evidence type="ECO:0000256" key="4">
    <source>
        <dbReference type="ARBA" id="ARBA00021581"/>
    </source>
</evidence>
<keyword evidence="12 17" id="KW-0046">Antibiotic resistance</keyword>
<comment type="subcellular location">
    <subcellularLocation>
        <location evidence="1 17">Cell membrane</location>
        <topology evidence="1 17">Multi-pass membrane protein</topology>
    </subcellularLocation>
</comment>
<dbReference type="GO" id="GO:0009252">
    <property type="term" value="P:peptidoglycan biosynthetic process"/>
    <property type="evidence" value="ECO:0007669"/>
    <property type="project" value="UniProtKB-KW"/>
</dbReference>
<evidence type="ECO:0000256" key="12">
    <source>
        <dbReference type="ARBA" id="ARBA00023251"/>
    </source>
</evidence>
<proteinExistence type="inferred from homology"/>
<dbReference type="NCBIfam" id="TIGR00753">
    <property type="entry name" value="undec_PP_bacA"/>
    <property type="match status" value="1"/>
</dbReference>
<evidence type="ECO:0000256" key="8">
    <source>
        <dbReference type="ARBA" id="ARBA00022960"/>
    </source>
</evidence>
<dbReference type="GO" id="GO:0005886">
    <property type="term" value="C:plasma membrane"/>
    <property type="evidence" value="ECO:0007669"/>
    <property type="project" value="UniProtKB-SubCell"/>
</dbReference>
<dbReference type="Proteomes" id="UP000294937">
    <property type="component" value="Unassembled WGS sequence"/>
</dbReference>
<dbReference type="EMBL" id="SMAG01000002">
    <property type="protein sequence ID" value="TCS95545.1"/>
    <property type="molecule type" value="Genomic_DNA"/>
</dbReference>
<evidence type="ECO:0000256" key="17">
    <source>
        <dbReference type="HAMAP-Rule" id="MF_01006"/>
    </source>
</evidence>
<gene>
    <name evidence="17" type="primary">uppP</name>
    <name evidence="18" type="ORF">EDD58_102118</name>
</gene>
<comment type="similarity">
    <text evidence="2 17">Belongs to the UppP family.</text>
</comment>
<keyword evidence="10 17" id="KW-1133">Transmembrane helix</keyword>
<sequence length="275" mass="29996">MSGTLWDIIVGLIMGIVEGLTEFAPVSSTGHMILTGHLLGFEGARAETFEVVIQLGSIMAVLFVFWQRILNILGLGNKEADETDEADEQGRLSIWHLAIGMAPFVILGALFHSYIKGLFSASSVVIGLIAGGVLMIIAEGFRKPRPVAKTLDDVTYKQALLVGLFQCFALWPGFSRSGSTISGGLLVGLSHRAASEFTFIMAVPIMMAATAKDLYESWGFLTLADLPLFITGFITAFVVAMVAIKYFLQLISKVKLVPFAIYRFVLAIVFWFFIL</sequence>
<name>A0A4R3L8Y0_9BACL</name>
<dbReference type="GO" id="GO:0008360">
    <property type="term" value="P:regulation of cell shape"/>
    <property type="evidence" value="ECO:0007669"/>
    <property type="project" value="UniProtKB-KW"/>
</dbReference>
<comment type="catalytic activity">
    <reaction evidence="16 17">
        <text>di-trans,octa-cis-undecaprenyl diphosphate + H2O = di-trans,octa-cis-undecaprenyl phosphate + phosphate + H(+)</text>
        <dbReference type="Rhea" id="RHEA:28094"/>
        <dbReference type="ChEBI" id="CHEBI:15377"/>
        <dbReference type="ChEBI" id="CHEBI:15378"/>
        <dbReference type="ChEBI" id="CHEBI:43474"/>
        <dbReference type="ChEBI" id="CHEBI:58405"/>
        <dbReference type="ChEBI" id="CHEBI:60392"/>
        <dbReference type="EC" id="3.6.1.27"/>
    </reaction>
</comment>
<evidence type="ECO:0000256" key="5">
    <source>
        <dbReference type="ARBA" id="ARBA00022475"/>
    </source>
</evidence>
<keyword evidence="6 17" id="KW-0812">Transmembrane</keyword>
<feature type="transmembrane region" description="Helical" evidence="17">
    <location>
        <begin position="158"/>
        <end position="174"/>
    </location>
</feature>
<dbReference type="GO" id="GO:0050380">
    <property type="term" value="F:undecaprenyl-diphosphatase activity"/>
    <property type="evidence" value="ECO:0007669"/>
    <property type="project" value="UniProtKB-UniRule"/>
</dbReference>
<dbReference type="HAMAP" id="MF_01006">
    <property type="entry name" value="Undec_diphosphatase"/>
    <property type="match status" value="1"/>
</dbReference>
<dbReference type="PANTHER" id="PTHR30622">
    <property type="entry name" value="UNDECAPRENYL-DIPHOSPHATASE"/>
    <property type="match status" value="1"/>
</dbReference>
<keyword evidence="11 17" id="KW-0472">Membrane</keyword>
<keyword evidence="13 17" id="KW-0961">Cell wall biogenesis/degradation</keyword>
<evidence type="ECO:0000256" key="10">
    <source>
        <dbReference type="ARBA" id="ARBA00022989"/>
    </source>
</evidence>
<dbReference type="Pfam" id="PF02673">
    <property type="entry name" value="BacA"/>
    <property type="match status" value="1"/>
</dbReference>
<dbReference type="EC" id="3.6.1.27" evidence="3 17"/>
<evidence type="ECO:0000256" key="2">
    <source>
        <dbReference type="ARBA" id="ARBA00010621"/>
    </source>
</evidence>
<feature type="transmembrane region" description="Helical" evidence="17">
    <location>
        <begin position="93"/>
        <end position="111"/>
    </location>
</feature>
<keyword evidence="8 17" id="KW-0133">Cell shape</keyword>
<keyword evidence="9 17" id="KW-0573">Peptidoglycan synthesis</keyword>
<evidence type="ECO:0000313" key="18">
    <source>
        <dbReference type="EMBL" id="TCS95545.1"/>
    </source>
</evidence>
<dbReference type="GO" id="GO:0071555">
    <property type="term" value="P:cell wall organization"/>
    <property type="evidence" value="ECO:0007669"/>
    <property type="project" value="UniProtKB-KW"/>
</dbReference>
<organism evidence="18 19">
    <name type="scientific">Hazenella coriacea</name>
    <dbReference type="NCBI Taxonomy" id="1179467"/>
    <lineage>
        <taxon>Bacteria</taxon>
        <taxon>Bacillati</taxon>
        <taxon>Bacillota</taxon>
        <taxon>Bacilli</taxon>
        <taxon>Bacillales</taxon>
        <taxon>Thermoactinomycetaceae</taxon>
        <taxon>Hazenella</taxon>
    </lineage>
</organism>
<dbReference type="NCBIfam" id="NF001388">
    <property type="entry name" value="PRK00281.1-1"/>
    <property type="match status" value="1"/>
</dbReference>
<dbReference type="PANTHER" id="PTHR30622:SF3">
    <property type="entry name" value="UNDECAPRENYL-DIPHOSPHATASE"/>
    <property type="match status" value="1"/>
</dbReference>
<accession>A0A4R3L8Y0</accession>
<dbReference type="OrthoDB" id="9808289at2"/>
<reference evidence="18 19" key="1">
    <citation type="submission" date="2019-03" db="EMBL/GenBank/DDBJ databases">
        <title>Genomic Encyclopedia of Type Strains, Phase IV (KMG-IV): sequencing the most valuable type-strain genomes for metagenomic binning, comparative biology and taxonomic classification.</title>
        <authorList>
            <person name="Goeker M."/>
        </authorList>
    </citation>
    <scope>NUCLEOTIDE SEQUENCE [LARGE SCALE GENOMIC DNA]</scope>
    <source>
        <strain evidence="18 19">DSM 45707</strain>
    </source>
</reference>
<evidence type="ECO:0000256" key="6">
    <source>
        <dbReference type="ARBA" id="ARBA00022692"/>
    </source>
</evidence>
<dbReference type="NCBIfam" id="NF001390">
    <property type="entry name" value="PRK00281.1-4"/>
    <property type="match status" value="1"/>
</dbReference>
<evidence type="ECO:0000256" key="13">
    <source>
        <dbReference type="ARBA" id="ARBA00023316"/>
    </source>
</evidence>